<feature type="transmembrane region" description="Helical" evidence="7">
    <location>
        <begin position="513"/>
        <end position="541"/>
    </location>
</feature>
<feature type="transmembrane region" description="Helical" evidence="7">
    <location>
        <begin position="1630"/>
        <end position="1658"/>
    </location>
</feature>
<feature type="transmembrane region" description="Helical" evidence="7">
    <location>
        <begin position="2009"/>
        <end position="2028"/>
    </location>
</feature>
<dbReference type="PANTHER" id="PTHR13167">
    <property type="entry name" value="PIEZO-TYPE MECHANOSENSITIVE ION CHANNEL COMPONENT"/>
    <property type="match status" value="1"/>
</dbReference>
<feature type="domain" description="Piezo transmembrane helical unit" evidence="9">
    <location>
        <begin position="1626"/>
        <end position="1702"/>
    </location>
</feature>
<feature type="domain" description="Piezo non-specific cation channel cap" evidence="8">
    <location>
        <begin position="2203"/>
        <end position="2478"/>
    </location>
</feature>
<accession>A0A445CNM0</accession>
<dbReference type="Pfam" id="PF23188">
    <property type="entry name" value="THU_Piezo1"/>
    <property type="match status" value="1"/>
</dbReference>
<evidence type="ECO:0000313" key="13">
    <source>
        <dbReference type="Proteomes" id="UP000289738"/>
    </source>
</evidence>
<gene>
    <name evidence="12" type="ORF">Ahy_A06g027432</name>
</gene>
<dbReference type="EMBL" id="SDMP01000006">
    <property type="protein sequence ID" value="RYR52524.1"/>
    <property type="molecule type" value="Genomic_DNA"/>
</dbReference>
<feature type="transmembrane region" description="Helical" evidence="7">
    <location>
        <begin position="701"/>
        <end position="720"/>
    </location>
</feature>
<dbReference type="InterPro" id="IPR057611">
    <property type="entry name" value="PIEZO_dom"/>
</dbReference>
<evidence type="ECO:0000256" key="5">
    <source>
        <dbReference type="ARBA" id="ARBA00023136"/>
    </source>
</evidence>
<keyword evidence="3 7" id="KW-0812">Transmembrane</keyword>
<dbReference type="Proteomes" id="UP000289738">
    <property type="component" value="Chromosome A06"/>
</dbReference>
<evidence type="ECO:0000256" key="7">
    <source>
        <dbReference type="SAM" id="Phobius"/>
    </source>
</evidence>
<feature type="domain" description="Piezo THU9 and anchor" evidence="10">
    <location>
        <begin position="1938"/>
        <end position="2175"/>
    </location>
</feature>
<feature type="transmembrane region" description="Helical" evidence="7">
    <location>
        <begin position="2153"/>
        <end position="2174"/>
    </location>
</feature>
<evidence type="ECO:0000313" key="12">
    <source>
        <dbReference type="EMBL" id="RYR52524.1"/>
    </source>
</evidence>
<evidence type="ECO:0000256" key="6">
    <source>
        <dbReference type="SAM" id="MobiDB-lite"/>
    </source>
</evidence>
<feature type="transmembrane region" description="Helical" evidence="7">
    <location>
        <begin position="1072"/>
        <end position="1099"/>
    </location>
</feature>
<feature type="transmembrane region" description="Helical" evidence="7">
    <location>
        <begin position="227"/>
        <end position="248"/>
    </location>
</feature>
<comment type="similarity">
    <text evidence="2">Belongs to the PIEZO (TC 1.A.75) family.</text>
</comment>
<feature type="transmembrane region" description="Helical" evidence="7">
    <location>
        <begin position="2398"/>
        <end position="2415"/>
    </location>
</feature>
<dbReference type="GO" id="GO:0008381">
    <property type="term" value="F:mechanosensitive monoatomic ion channel activity"/>
    <property type="evidence" value="ECO:0007669"/>
    <property type="project" value="InterPro"/>
</dbReference>
<feature type="transmembrane region" description="Helical" evidence="7">
    <location>
        <begin position="2040"/>
        <end position="2064"/>
    </location>
</feature>
<protein>
    <submittedName>
        <fullName evidence="12">Uncharacterized protein</fullName>
    </submittedName>
</protein>
<feature type="transmembrane region" description="Helical" evidence="7">
    <location>
        <begin position="1670"/>
        <end position="1688"/>
    </location>
</feature>
<evidence type="ECO:0000256" key="1">
    <source>
        <dbReference type="ARBA" id="ARBA00004141"/>
    </source>
</evidence>
<feature type="transmembrane region" description="Helical" evidence="7">
    <location>
        <begin position="46"/>
        <end position="63"/>
    </location>
</feature>
<dbReference type="GO" id="GO:0042391">
    <property type="term" value="P:regulation of membrane potential"/>
    <property type="evidence" value="ECO:0007669"/>
    <property type="project" value="TreeGrafter"/>
</dbReference>
<dbReference type="InterPro" id="IPR027272">
    <property type="entry name" value="Piezo"/>
</dbReference>
<feature type="transmembrane region" description="Helical" evidence="7">
    <location>
        <begin position="370"/>
        <end position="391"/>
    </location>
</feature>
<feature type="transmembrane region" description="Helical" evidence="7">
    <location>
        <begin position="827"/>
        <end position="848"/>
    </location>
</feature>
<dbReference type="Pfam" id="PF25288">
    <property type="entry name" value="PIEZO"/>
    <property type="match status" value="1"/>
</dbReference>
<feature type="transmembrane region" description="Helical" evidence="7">
    <location>
        <begin position="1982"/>
        <end position="2002"/>
    </location>
</feature>
<evidence type="ECO:0000259" key="9">
    <source>
        <dbReference type="Pfam" id="PF23188"/>
    </source>
</evidence>
<feature type="transmembrane region" description="Helical" evidence="7">
    <location>
        <begin position="442"/>
        <end position="464"/>
    </location>
</feature>
<evidence type="ECO:0000256" key="4">
    <source>
        <dbReference type="ARBA" id="ARBA00022989"/>
    </source>
</evidence>
<feature type="region of interest" description="Disordered" evidence="6">
    <location>
        <begin position="1416"/>
        <end position="1504"/>
    </location>
</feature>
<dbReference type="Pfam" id="PF24874">
    <property type="entry name" value="Piezo_THU9_anchor"/>
    <property type="match status" value="1"/>
</dbReference>
<dbReference type="PANTHER" id="PTHR13167:SF47">
    <property type="entry name" value="DUF3595 FAMILY PROTEIN"/>
    <property type="match status" value="1"/>
</dbReference>
<organism evidence="12 13">
    <name type="scientific">Arachis hypogaea</name>
    <name type="common">Peanut</name>
    <dbReference type="NCBI Taxonomy" id="3818"/>
    <lineage>
        <taxon>Eukaryota</taxon>
        <taxon>Viridiplantae</taxon>
        <taxon>Streptophyta</taxon>
        <taxon>Embryophyta</taxon>
        <taxon>Tracheophyta</taxon>
        <taxon>Spermatophyta</taxon>
        <taxon>Magnoliopsida</taxon>
        <taxon>eudicotyledons</taxon>
        <taxon>Gunneridae</taxon>
        <taxon>Pentapetalae</taxon>
        <taxon>rosids</taxon>
        <taxon>fabids</taxon>
        <taxon>Fabales</taxon>
        <taxon>Fabaceae</taxon>
        <taxon>Papilionoideae</taxon>
        <taxon>50 kb inversion clade</taxon>
        <taxon>dalbergioids sensu lato</taxon>
        <taxon>Dalbergieae</taxon>
        <taxon>Pterocarpus clade</taxon>
        <taxon>Arachis</taxon>
    </lineage>
</organism>
<dbReference type="InterPro" id="IPR056770">
    <property type="entry name" value="Piezo_THU9_anchor"/>
</dbReference>
<keyword evidence="4 7" id="KW-1133">Transmembrane helix</keyword>
<feature type="transmembrane region" description="Helical" evidence="7">
    <location>
        <begin position="676"/>
        <end position="695"/>
    </location>
</feature>
<feature type="transmembrane region" description="Helical" evidence="7">
    <location>
        <begin position="1939"/>
        <end position="1962"/>
    </location>
</feature>
<feature type="transmembrane region" description="Helical" evidence="7">
    <location>
        <begin position="201"/>
        <end position="220"/>
    </location>
</feature>
<dbReference type="GO" id="GO:0005261">
    <property type="term" value="F:monoatomic cation channel activity"/>
    <property type="evidence" value="ECO:0007669"/>
    <property type="project" value="TreeGrafter"/>
</dbReference>
<feature type="transmembrane region" description="Helical" evidence="7">
    <location>
        <begin position="172"/>
        <end position="195"/>
    </location>
</feature>
<dbReference type="STRING" id="3818.A0A445CNM0"/>
<feature type="compositionally biased region" description="Polar residues" evidence="6">
    <location>
        <begin position="1416"/>
        <end position="1436"/>
    </location>
</feature>
<proteinExistence type="inferred from homology"/>
<dbReference type="GO" id="GO:0071260">
    <property type="term" value="P:cellular response to mechanical stimulus"/>
    <property type="evidence" value="ECO:0007669"/>
    <property type="project" value="TreeGrafter"/>
</dbReference>
<evidence type="ECO:0000256" key="3">
    <source>
        <dbReference type="ARBA" id="ARBA00022692"/>
    </source>
</evidence>
<keyword evidence="13" id="KW-1185">Reference proteome</keyword>
<feature type="transmembrane region" description="Helical" evidence="7">
    <location>
        <begin position="339"/>
        <end position="358"/>
    </location>
</feature>
<evidence type="ECO:0000259" key="10">
    <source>
        <dbReference type="Pfam" id="PF24874"/>
    </source>
</evidence>
<feature type="transmembrane region" description="Helical" evidence="7">
    <location>
        <begin position="732"/>
        <end position="753"/>
    </location>
</feature>
<feature type="domain" description="Piezo-type mechanosensitive ion channel homolog" evidence="11">
    <location>
        <begin position="499"/>
        <end position="628"/>
    </location>
</feature>
<evidence type="ECO:0000259" key="8">
    <source>
        <dbReference type="Pfam" id="PF12166"/>
    </source>
</evidence>
<dbReference type="InterPro" id="IPR031334">
    <property type="entry name" value="Piezo_cap_dom"/>
</dbReference>
<dbReference type="GO" id="GO:0016020">
    <property type="term" value="C:membrane"/>
    <property type="evidence" value="ECO:0007669"/>
    <property type="project" value="UniProtKB-SubCell"/>
</dbReference>
<sequence>MSKTESQKLNAVLAESNDSTKSHISKKTLHVCARVSAPFLLNLPSLLNWSLISLLNLLAFLFIQYTAPRKGTRFHSQYSISRSILILSSLTLLSHAIFHIVLTIEGDRWSTADAEWARLIGLIRVHSWRSLPQEYFLVMQALMTFLSLFEIYGNRVGQDAWRDFHSGDLCSYLLLIGSHLRALCFLLLPAIQLIAGISHASWVSFPFFICISIGLVDWSWRSNYLGIFWWWRFLFFYAGFNIIMMYIYQLPVELPETLRLILFHFGLFKLTAKSEWSEVCSGLSLLLFYIMLSWIRSELAELEIITSTRESSDLTEQLLPKMNSQFVHESRSGAKHMNFLLQGAISQSFFINFLTYGFPISLLALTYWGFHFASLCSFGLLAYVGYVLYAFPSMLRLHQLNAVLLVFILLWAASTYIFNVAFNVSSDHKVWKDMEIWETIGLWHYSTPGYYLLAQFGLGFLVALCDLVNSSVLLCITDQGQLTTQESVVEEEEDAAILILATIVWGLRKCSHVIILILIFLIAIRPGLIHTVYMVFFLIYLLSETINSQLRQAIILLCEAHFAIQFILQLDLIAKTLDQNGSYSLQILSKLGLVTDIHSLDLFKISTLAFFCAIHNHGLQTLILFSAIVQQTSCPPFGFSILRAGLMNPVNLSSCTLRSEAIRISYLNVIRKKSLCVYRACGKYVAFLTVLFSVYLCTPNYASFGYLFFLLLWISGRQLLGQTTKHLWFPMKVYSVTVFVCIYCIGVFSSSKILFPGVVNLQTAFGYNPAASMLRNIFESLAILIVMQLYSYERRRSKRLGLSGYNAQRVGNFTFTRRLLVRHADKILSLALFYASLTPISAFGFLYLVGLVNYSRLPKSSQIPAKVFLVYSGFLAMVEYLFQIWGAQAHSWVSLFMGLQLYKPGFKGLESGLRGKVVVIVACILQYNVFRWLERTPHFNGNREEWDEPCPLFNIVDIPTEPIPCTPRNNLLENPTSTIKQVARSHSWPKVNSALSQGQGQGQDSGNERDSVKKVQHIHFWESSKDSFKWNRKRILFLRKERLEMQKTVLKVCLKFWIENIFNLFGLEINMIALLLASFAVLNAISLLYIASLAACVLLNRLVIKKLWHVFVFLFATIITVEYLAIWMHLAFLNYQTKGQVPCHDCWRVSNIYFSFCNKCWLGIIVDDPRMLISYYGVFMLSCLKFRADHSSTLTGLDMYRKMLSQWKSASILNDLSFETKAYWTFLDHLRLYGYCHLLDFVLSLVLITGTLEYDVLHLGYLGFALAFLRKRMKILKKGNLIFRFLRMYNFLVIVLSLAYQSPLFGHLRKITYGSITIESISELVGFHKYDYGFRITSRSALVEIVIFMLVSLQSYMFSFPEFDYVPKYLEKEQIGAIVQQQEKKAACKTAQLRHKQRTEEMKHLRSLQVEKMKSEMSNLQHHNLSTEANCSNTSLDYDGLRERGNSSLDNNRDNELKKDISLSNEPADPFDMNESLTSEKYPSRLGPESWKQPVSTPRGTYDVKERANGSDYFYSDRSRYKIPVRKNALLSAVHLLGSGVSQVQSLGNLAVNSLLNYLKIEHEELESNNDSSEDEEYYEIENLNLGAEPLEATMSTHTIYEHTMPDSAWLRIGIILRHFWSRMRSNNDVVCYCCFILLYLWYFSLLSVVYLAALFLYALCQNTGPSYRFWVVILIYTEVCILLQYLYRIITEHCQFEFPVSLLQQLGFPVRKITSSFVTSNLPFFLVYIFTLLQTSLTVKNGGWTIAVDSRFYKRINQSYIEELKGSSFHVRLLRLLLPLKNAMKLLTRRLCRYWRSVTSGAETPPYFVQLSMEVISWPRDGIQPKRIESRMNKLLKILHYRRCREEKLFKLHSASRVRIQSIEKSEECENVCHVVFEVIYASPPIEFVAEEWYSSLTPAADVSDEIQKAQHDGIFNEIGFPYRVVSIIGGGKREIDLYAYIFGADLVVFFLVAIFYQLIMKANSEFLEVYQLEDQFPEDFVLVLMVVFFLIVLDRIIYLCSFATVKVILYLFNLVLFTYSVTKYAWDMDPLHRYAGRLALRAIYFTKAISLVLQAMQIHIGVPHKSTLYRQFLTSNVSRINFFGFRLYRALPFLYELRCVLDWSCTTTSLTMYDWLKLEDIHASLFLVKCDVDLNRSTHQQGQKQSKMTKFCNGICLFWVLLCVIWAPMLMYSSGNPTNIANPIKDASARLDIQTITGRLTLFETTLCEKISWENIEGRDTLDPLGLLSAYNEKDIQLICCQSDASTVWLVPPVVKARFIKSIRWNMDITFSWQFTRDRPRGKELVKYEIPIMYEDLPDNSEVINVFNGTSNSFTVFNIYPRYFRVTGSGDVRSLDQQSEEVSADLVLNRGNPEWWSFYDIDISDRHGCGEFPGPIAIIVSEETPQGIIGDTLSKFSIWGLYITFVLAVGRFIRLQCSDLRMRIPFENLPSCERLMAICEDIYAARAAGDLDVEEVLYWTLVKIYRTPHMLLGYTQPDY</sequence>
<name>A0A445CNM0_ARAHY</name>
<feature type="transmembrane region" description="Helical" evidence="7">
    <location>
        <begin position="135"/>
        <end position="152"/>
    </location>
</feature>
<reference evidence="12 13" key="1">
    <citation type="submission" date="2019-01" db="EMBL/GenBank/DDBJ databases">
        <title>Sequencing of cultivated peanut Arachis hypogaea provides insights into genome evolution and oil improvement.</title>
        <authorList>
            <person name="Chen X."/>
        </authorList>
    </citation>
    <scope>NUCLEOTIDE SEQUENCE [LARGE SCALE GENOMIC DNA]</scope>
    <source>
        <strain evidence="13">cv. Fuhuasheng</strain>
        <tissue evidence="12">Leaves</tissue>
    </source>
</reference>
<feature type="transmembrane region" description="Helical" evidence="7">
    <location>
        <begin position="1241"/>
        <end position="1269"/>
    </location>
</feature>
<evidence type="ECO:0000259" key="11">
    <source>
        <dbReference type="Pfam" id="PF25288"/>
    </source>
</evidence>
<dbReference type="GO" id="GO:0050982">
    <property type="term" value="P:detection of mechanical stimulus"/>
    <property type="evidence" value="ECO:0007669"/>
    <property type="project" value="TreeGrafter"/>
</dbReference>
<evidence type="ECO:0000256" key="2">
    <source>
        <dbReference type="ARBA" id="ARBA00007821"/>
    </source>
</evidence>
<comment type="caution">
    <text evidence="12">The sequence shown here is derived from an EMBL/GenBank/DDBJ whole genome shotgun (WGS) entry which is preliminary data.</text>
</comment>
<feature type="compositionally biased region" description="Basic and acidic residues" evidence="6">
    <location>
        <begin position="1439"/>
        <end position="1461"/>
    </location>
</feature>
<comment type="subcellular location">
    <subcellularLocation>
        <location evidence="1">Membrane</location>
        <topology evidence="1">Multi-pass membrane protein</topology>
    </subcellularLocation>
</comment>
<feature type="transmembrane region" description="Helical" evidence="7">
    <location>
        <begin position="84"/>
        <end position="104"/>
    </location>
</feature>
<dbReference type="Pfam" id="PF12166">
    <property type="entry name" value="Piezo_cap"/>
    <property type="match status" value="1"/>
</dbReference>
<feature type="transmembrane region" description="Helical" evidence="7">
    <location>
        <begin position="1111"/>
        <end position="1132"/>
    </location>
</feature>
<keyword evidence="5 7" id="KW-0472">Membrane</keyword>
<dbReference type="InterPro" id="IPR056768">
    <property type="entry name" value="THU_Piezo"/>
</dbReference>
<feature type="transmembrane region" description="Helical" evidence="7">
    <location>
        <begin position="403"/>
        <end position="422"/>
    </location>
</feature>
<feature type="transmembrane region" description="Helical" evidence="7">
    <location>
        <begin position="1281"/>
        <end position="1300"/>
    </location>
</feature>
<feature type="transmembrane region" description="Helical" evidence="7">
    <location>
        <begin position="773"/>
        <end position="792"/>
    </location>
</feature>